<keyword evidence="1" id="KW-0479">Metal-binding</keyword>
<evidence type="ECO:0000256" key="3">
    <source>
        <dbReference type="SAM" id="SignalP"/>
    </source>
</evidence>
<evidence type="ECO:0000259" key="4">
    <source>
        <dbReference type="Pfam" id="PF00264"/>
    </source>
</evidence>
<dbReference type="Pfam" id="PF00264">
    <property type="entry name" value="Tyrosinase"/>
    <property type="match status" value="1"/>
</dbReference>
<dbReference type="Proteomes" id="UP001396898">
    <property type="component" value="Unassembled WGS sequence"/>
</dbReference>
<feature type="chain" id="PRO_5047167851" description="Tyrosinase copper-binding domain-containing protein" evidence="3">
    <location>
        <begin position="24"/>
        <end position="399"/>
    </location>
</feature>
<organism evidence="5 6">
    <name type="scientific">Apiospora marii</name>
    <dbReference type="NCBI Taxonomy" id="335849"/>
    <lineage>
        <taxon>Eukaryota</taxon>
        <taxon>Fungi</taxon>
        <taxon>Dikarya</taxon>
        <taxon>Ascomycota</taxon>
        <taxon>Pezizomycotina</taxon>
        <taxon>Sordariomycetes</taxon>
        <taxon>Xylariomycetidae</taxon>
        <taxon>Amphisphaeriales</taxon>
        <taxon>Apiosporaceae</taxon>
        <taxon>Apiospora</taxon>
    </lineage>
</organism>
<accession>A0ABR1S5W5</accession>
<feature type="domain" description="Tyrosinase copper-binding" evidence="4">
    <location>
        <begin position="110"/>
        <end position="342"/>
    </location>
</feature>
<dbReference type="EMBL" id="JAQQWI010000007">
    <property type="protein sequence ID" value="KAK8026758.1"/>
    <property type="molecule type" value="Genomic_DNA"/>
</dbReference>
<proteinExistence type="predicted"/>
<protein>
    <recommendedName>
        <fullName evidence="4">Tyrosinase copper-binding domain-containing protein</fullName>
    </recommendedName>
</protein>
<evidence type="ECO:0000313" key="5">
    <source>
        <dbReference type="EMBL" id="KAK8026758.1"/>
    </source>
</evidence>
<dbReference type="Gene3D" id="1.10.1280.10">
    <property type="entry name" value="Di-copper center containing domain from catechol oxidase"/>
    <property type="match status" value="1"/>
</dbReference>
<keyword evidence="2" id="KW-0560">Oxidoreductase</keyword>
<evidence type="ECO:0000256" key="1">
    <source>
        <dbReference type="ARBA" id="ARBA00022723"/>
    </source>
</evidence>
<gene>
    <name evidence="5" type="ORF">PG991_003814</name>
</gene>
<dbReference type="PANTHER" id="PTHR11474:SF125">
    <property type="entry name" value="N-ACETYL-6-HYDROXYTRYPTOPHAN OXIDASE IVOB-RELATED"/>
    <property type="match status" value="1"/>
</dbReference>
<dbReference type="PRINTS" id="PR00092">
    <property type="entry name" value="TYROSINASE"/>
</dbReference>
<dbReference type="InterPro" id="IPR002227">
    <property type="entry name" value="Tyrosinase_Cu-bd"/>
</dbReference>
<dbReference type="SUPFAM" id="SSF48056">
    <property type="entry name" value="Di-copper centre-containing domain"/>
    <property type="match status" value="1"/>
</dbReference>
<dbReference type="PANTHER" id="PTHR11474">
    <property type="entry name" value="TYROSINASE FAMILY MEMBER"/>
    <property type="match status" value="1"/>
</dbReference>
<dbReference type="InterPro" id="IPR050316">
    <property type="entry name" value="Tyrosinase/Hemocyanin"/>
</dbReference>
<evidence type="ECO:0000256" key="2">
    <source>
        <dbReference type="ARBA" id="ARBA00023002"/>
    </source>
</evidence>
<feature type="signal peptide" evidence="3">
    <location>
        <begin position="1"/>
        <end position="23"/>
    </location>
</feature>
<comment type="caution">
    <text evidence="5">The sequence shown here is derived from an EMBL/GenBank/DDBJ whole genome shotgun (WGS) entry which is preliminary data.</text>
</comment>
<evidence type="ECO:0000313" key="6">
    <source>
        <dbReference type="Proteomes" id="UP001396898"/>
    </source>
</evidence>
<keyword evidence="6" id="KW-1185">Reference proteome</keyword>
<name>A0ABR1S5W5_9PEZI</name>
<sequence length="399" mass="43404">MQQQGLLLTLSLLLLARTPLVSSWTPAPTHGSDLLSEQSLANLKSALADGTLKQELAKEGVPQTCGPDDWAVRREYSTLSDAEKLEYTAAVKCLMAKPATVDPEKVPGARSRYDDFVAAHINNTPYIHNSGYFLHWHRAFAWNFEQALRNECGYKGYLPYWNHGKSSQDLINSPYLDGSPTSQGGNGVYAKHGCAVGLPSRLLCIPAGVGGGCVETGPYAGVMMNISATVPTSEFVTAGPKFSYQPRCVRHDISNALGQKWAGDERAVELLTGAAGQAGIAGFQAGVENTGTDTEGFYGLHQYGHFAVSGDPSGDFYNSPNEPLFWVHHGQVDRLWWIWQNQKPAERALAIAGTRTMYNEPPSDDATLEDVLRMDKSGADVVFKEAVSTVGGKYCYIYE</sequence>
<reference evidence="5 6" key="1">
    <citation type="submission" date="2023-01" db="EMBL/GenBank/DDBJ databases">
        <title>Analysis of 21 Apiospora genomes using comparative genomics revels a genus with tremendous synthesis potential of carbohydrate active enzymes and secondary metabolites.</title>
        <authorList>
            <person name="Sorensen T."/>
        </authorList>
    </citation>
    <scope>NUCLEOTIDE SEQUENCE [LARGE SCALE GENOMIC DNA]</scope>
    <source>
        <strain evidence="5 6">CBS 20057</strain>
    </source>
</reference>
<keyword evidence="3" id="KW-0732">Signal</keyword>
<dbReference type="InterPro" id="IPR008922">
    <property type="entry name" value="Di-copper_centre_dom_sf"/>
</dbReference>